<accession>A0ACC0X6W7</accession>
<name>A0ACC0X6W7_9ROSI</name>
<organism evidence="1 2">
    <name type="scientific">Pistacia integerrima</name>
    <dbReference type="NCBI Taxonomy" id="434235"/>
    <lineage>
        <taxon>Eukaryota</taxon>
        <taxon>Viridiplantae</taxon>
        <taxon>Streptophyta</taxon>
        <taxon>Embryophyta</taxon>
        <taxon>Tracheophyta</taxon>
        <taxon>Spermatophyta</taxon>
        <taxon>Magnoliopsida</taxon>
        <taxon>eudicotyledons</taxon>
        <taxon>Gunneridae</taxon>
        <taxon>Pentapetalae</taxon>
        <taxon>rosids</taxon>
        <taxon>malvids</taxon>
        <taxon>Sapindales</taxon>
        <taxon>Anacardiaceae</taxon>
        <taxon>Pistacia</taxon>
    </lineage>
</organism>
<protein>
    <submittedName>
        <fullName evidence="1">Uncharacterized protein</fullName>
    </submittedName>
</protein>
<dbReference type="EMBL" id="CM047749">
    <property type="protein sequence ID" value="KAJ0010449.1"/>
    <property type="molecule type" value="Genomic_DNA"/>
</dbReference>
<dbReference type="Proteomes" id="UP001163603">
    <property type="component" value="Chromosome 14"/>
</dbReference>
<keyword evidence="2" id="KW-1185">Reference proteome</keyword>
<sequence length="155" mass="17357">MYSAFEDASTSGTVVYRGQHDEPDSTRTPKSRLGIQERISSVPLEDSSQNLGGVFLFLKVFVFCKLKCVPLSVLKTFHAKAAIQSGLRKGNPRERLGLGKINNDGEEYRRREQIASSSDSSRYNAPTSEVPGTTLMHKEHFLDHTKQVMIKIVQE</sequence>
<comment type="caution">
    <text evidence="1">The sequence shown here is derived from an EMBL/GenBank/DDBJ whole genome shotgun (WGS) entry which is preliminary data.</text>
</comment>
<proteinExistence type="predicted"/>
<gene>
    <name evidence="1" type="ORF">Pint_33148</name>
</gene>
<evidence type="ECO:0000313" key="1">
    <source>
        <dbReference type="EMBL" id="KAJ0010449.1"/>
    </source>
</evidence>
<evidence type="ECO:0000313" key="2">
    <source>
        <dbReference type="Proteomes" id="UP001163603"/>
    </source>
</evidence>
<reference evidence="2" key="1">
    <citation type="journal article" date="2023" name="G3 (Bethesda)">
        <title>Genome assembly and association tests identify interacting loci associated with vigor, precocity, and sex in interspecific pistachio rootstocks.</title>
        <authorList>
            <person name="Palmer W."/>
            <person name="Jacygrad E."/>
            <person name="Sagayaradj S."/>
            <person name="Cavanaugh K."/>
            <person name="Han R."/>
            <person name="Bertier L."/>
            <person name="Beede B."/>
            <person name="Kafkas S."/>
            <person name="Golino D."/>
            <person name="Preece J."/>
            <person name="Michelmore R."/>
        </authorList>
    </citation>
    <scope>NUCLEOTIDE SEQUENCE [LARGE SCALE GENOMIC DNA]</scope>
</reference>